<feature type="chain" id="PRO_5045522895" evidence="2">
    <location>
        <begin position="34"/>
        <end position="767"/>
    </location>
</feature>
<feature type="domain" description="F5/8 type C" evidence="3">
    <location>
        <begin position="619"/>
        <end position="767"/>
    </location>
</feature>
<dbReference type="InterPro" id="IPR012334">
    <property type="entry name" value="Pectin_lyas_fold"/>
</dbReference>
<dbReference type="SUPFAM" id="SSF49785">
    <property type="entry name" value="Galactose-binding domain-like"/>
    <property type="match status" value="1"/>
</dbReference>
<name>A0ABS2U146_9ACTN</name>
<feature type="compositionally biased region" description="Pro residues" evidence="1">
    <location>
        <begin position="613"/>
        <end position="625"/>
    </location>
</feature>
<dbReference type="InterPro" id="IPR000421">
    <property type="entry name" value="FA58C"/>
</dbReference>
<evidence type="ECO:0000313" key="4">
    <source>
        <dbReference type="EMBL" id="MBM9509067.1"/>
    </source>
</evidence>
<dbReference type="SUPFAM" id="SSF51126">
    <property type="entry name" value="Pectin lyase-like"/>
    <property type="match status" value="1"/>
</dbReference>
<proteinExistence type="predicted"/>
<dbReference type="RefSeq" id="WP_205361682.1">
    <property type="nucleotide sequence ID" value="NZ_JADKYB010000022.1"/>
</dbReference>
<dbReference type="InterPro" id="IPR006311">
    <property type="entry name" value="TAT_signal"/>
</dbReference>
<feature type="signal peptide" evidence="2">
    <location>
        <begin position="1"/>
        <end position="33"/>
    </location>
</feature>
<reference evidence="4 5" key="1">
    <citation type="submission" date="2021-01" db="EMBL/GenBank/DDBJ databases">
        <title>Streptomyces acididurans sp. nov., isolated from a peat swamp forest soil.</title>
        <authorList>
            <person name="Chantavorakit T."/>
            <person name="Duangmal K."/>
        </authorList>
    </citation>
    <scope>NUCLEOTIDE SEQUENCE [LARGE SCALE GENOMIC DNA]</scope>
    <source>
        <strain evidence="4 5">KK5PA1</strain>
    </source>
</reference>
<dbReference type="SMART" id="SM00710">
    <property type="entry name" value="PbH1"/>
    <property type="match status" value="8"/>
</dbReference>
<organism evidence="4 5">
    <name type="scientific">Actinacidiphila acididurans</name>
    <dbReference type="NCBI Taxonomy" id="2784346"/>
    <lineage>
        <taxon>Bacteria</taxon>
        <taxon>Bacillati</taxon>
        <taxon>Actinomycetota</taxon>
        <taxon>Actinomycetes</taxon>
        <taxon>Kitasatosporales</taxon>
        <taxon>Streptomycetaceae</taxon>
        <taxon>Actinacidiphila</taxon>
    </lineage>
</organism>
<dbReference type="InterPro" id="IPR008979">
    <property type="entry name" value="Galactose-bd-like_sf"/>
</dbReference>
<dbReference type="InterPro" id="IPR055149">
    <property type="entry name" value="Agl_cat_D2"/>
</dbReference>
<protein>
    <submittedName>
        <fullName evidence="4">Discoidin domain-containing protein</fullName>
    </submittedName>
</protein>
<dbReference type="Pfam" id="PF22815">
    <property type="entry name" value="CatAgl_D1"/>
    <property type="match status" value="1"/>
</dbReference>
<sequence>MSYRRSPLLAGAVALSTAALGLLLASTSHTAAAAPAPASLTPFAAGAANASGASIPGMTEYEAEGPQAATNGSRIGPDYTQADLATEASGRQAVQLTGQGQYVRFTLTTPANALDLHYAVPQGASGTLSVYVNGSKLSSELQLTSQYSYITTGQVPGAKVHKFYDDARMLLPNTVAAGSTVAFQVDAGDNARPYTIDVADFYQVSAPATQPSGSVSVVSQGADPTGAGDSTNAFRNAINTAANAGVPVWIPQGTYLISSSLQVDKATIVGAGAWYTQIRTNKFIDNGGVVPGPVNLSGFAILGNTVGRHDDSSANAINGSLGTGSTVDGLWIQDTNVGFWLRFGNTNLTVKNSVVLSTDADGLNFNGNGSNSTVTNNFLRNTGDDALALWSYPAADTGITLSNNTIVQPTLANGVAVYGGSNNTVRDNVIADTNALGSGIAISNQAFLQPFTPLSGTVTVSGNTLIRTGAINPNWGHAMGAMRFDAYDSAFQNVTVNVSGNSVNSSPYEAFEIVAGGGQGYTVSGLNFTNNTVNWTGTTVFQAETPGSASVSGLTASNVGVGGAYNYGYPNNQAGTFGFNLGSGNSGWSTTPVLTSFPNPVGLPPTGSGGGPTTPPPTTPPPTTPPAGTNLALHKAVSDTGHTQTYVASNAVDGDANSYWESTDNAFPQSLTVDLGSAQQVGRLVLKLPPATAWGARTQTLSVLGSTDGSSYTTLAGSAGYRFDPASGNAATITLSSHPSVRYLRLTFTGNTGWPAGQLSEFEAYSS</sequence>
<evidence type="ECO:0000259" key="3">
    <source>
        <dbReference type="PROSITE" id="PS50022"/>
    </source>
</evidence>
<dbReference type="Gene3D" id="2.60.120.260">
    <property type="entry name" value="Galactose-binding domain-like"/>
    <property type="match status" value="2"/>
</dbReference>
<dbReference type="PROSITE" id="PS50022">
    <property type="entry name" value="FA58C_3"/>
    <property type="match status" value="1"/>
</dbReference>
<dbReference type="InterPro" id="IPR033801">
    <property type="entry name" value="CBM6-CBM35-CBM36-like_1"/>
</dbReference>
<dbReference type="Gene3D" id="2.160.20.10">
    <property type="entry name" value="Single-stranded right-handed beta-helix, Pectin lyase-like"/>
    <property type="match status" value="1"/>
</dbReference>
<evidence type="ECO:0000313" key="5">
    <source>
        <dbReference type="Proteomes" id="UP000749040"/>
    </source>
</evidence>
<dbReference type="Pfam" id="PF22816">
    <property type="entry name" value="CatAgl_D2"/>
    <property type="match status" value="1"/>
</dbReference>
<dbReference type="InterPro" id="IPR011050">
    <property type="entry name" value="Pectin_lyase_fold/virulence"/>
</dbReference>
<evidence type="ECO:0000256" key="1">
    <source>
        <dbReference type="SAM" id="MobiDB-lite"/>
    </source>
</evidence>
<feature type="region of interest" description="Disordered" evidence="1">
    <location>
        <begin position="592"/>
        <end position="629"/>
    </location>
</feature>
<comment type="caution">
    <text evidence="4">The sequence shown here is derived from an EMBL/GenBank/DDBJ whole genome shotgun (WGS) entry which is preliminary data.</text>
</comment>
<dbReference type="InterPro" id="IPR006626">
    <property type="entry name" value="PbH1"/>
</dbReference>
<dbReference type="EMBL" id="JADKYB010000022">
    <property type="protein sequence ID" value="MBM9509067.1"/>
    <property type="molecule type" value="Genomic_DNA"/>
</dbReference>
<gene>
    <name evidence="4" type="ORF">ITX44_31885</name>
</gene>
<keyword evidence="5" id="KW-1185">Reference proteome</keyword>
<evidence type="ECO:0000256" key="2">
    <source>
        <dbReference type="SAM" id="SignalP"/>
    </source>
</evidence>
<dbReference type="Pfam" id="PF00754">
    <property type="entry name" value="F5_F8_type_C"/>
    <property type="match status" value="1"/>
</dbReference>
<dbReference type="PROSITE" id="PS51318">
    <property type="entry name" value="TAT"/>
    <property type="match status" value="1"/>
</dbReference>
<keyword evidence="2" id="KW-0732">Signal</keyword>
<accession>A0ABS2U146</accession>
<dbReference type="Proteomes" id="UP000749040">
    <property type="component" value="Unassembled WGS sequence"/>
</dbReference>